<organism evidence="1 2">
    <name type="scientific">Albugo candida</name>
    <dbReference type="NCBI Taxonomy" id="65357"/>
    <lineage>
        <taxon>Eukaryota</taxon>
        <taxon>Sar</taxon>
        <taxon>Stramenopiles</taxon>
        <taxon>Oomycota</taxon>
        <taxon>Peronosporomycetes</taxon>
        <taxon>Albuginales</taxon>
        <taxon>Albuginaceae</taxon>
        <taxon>Albugo</taxon>
    </lineage>
</organism>
<dbReference type="OrthoDB" id="10265409at2759"/>
<gene>
    <name evidence="1" type="ORF">BN9_051840</name>
</gene>
<dbReference type="EMBL" id="CAIX01000069">
    <property type="protein sequence ID" value="CCI44375.1"/>
    <property type="molecule type" value="Genomic_DNA"/>
</dbReference>
<keyword evidence="2" id="KW-1185">Reference proteome</keyword>
<proteinExistence type="predicted"/>
<accession>A0A024GCA5</accession>
<evidence type="ECO:0000313" key="1">
    <source>
        <dbReference type="EMBL" id="CCI44375.1"/>
    </source>
</evidence>
<protein>
    <submittedName>
        <fullName evidence="1">Uncharacterized protein</fullName>
    </submittedName>
</protein>
<reference evidence="1 2" key="1">
    <citation type="submission" date="2012-05" db="EMBL/GenBank/DDBJ databases">
        <title>Recombination and specialization in a pathogen metapopulation.</title>
        <authorList>
            <person name="Gardiner A."/>
            <person name="Kemen E."/>
            <person name="Schultz-Larsen T."/>
            <person name="MacLean D."/>
            <person name="Van Oosterhout C."/>
            <person name="Jones J.D.G."/>
        </authorList>
    </citation>
    <scope>NUCLEOTIDE SEQUENCE [LARGE SCALE GENOMIC DNA]</scope>
    <source>
        <strain evidence="1 2">Ac Nc2</strain>
    </source>
</reference>
<comment type="caution">
    <text evidence="1">The sequence shown here is derived from an EMBL/GenBank/DDBJ whole genome shotgun (WGS) entry which is preliminary data.</text>
</comment>
<dbReference type="InParanoid" id="A0A024GCA5"/>
<evidence type="ECO:0000313" key="2">
    <source>
        <dbReference type="Proteomes" id="UP000053237"/>
    </source>
</evidence>
<dbReference type="AlphaFoldDB" id="A0A024GCA5"/>
<sequence length="82" mass="9154">MCLSSCAAEISHYGLIAFASVVFDINSGQILEYLYPPNAPYIFDEAKKSLAQLALPHDNTQKEGDSQFIIRFRADTVDHSEM</sequence>
<name>A0A024GCA5_9STRA</name>
<dbReference type="Proteomes" id="UP000053237">
    <property type="component" value="Unassembled WGS sequence"/>
</dbReference>